<dbReference type="RefSeq" id="WP_262688726.1">
    <property type="nucleotide sequence ID" value="NZ_JAOQIO010000124.1"/>
</dbReference>
<comment type="caution">
    <text evidence="2">The sequence shown here is derived from an EMBL/GenBank/DDBJ whole genome shotgun (WGS) entry which is preliminary data.</text>
</comment>
<dbReference type="Proteomes" id="UP001652445">
    <property type="component" value="Unassembled WGS sequence"/>
</dbReference>
<dbReference type="InterPro" id="IPR009732">
    <property type="entry name" value="DUF1304"/>
</dbReference>
<keyword evidence="1" id="KW-0812">Transmembrane</keyword>
<keyword evidence="1" id="KW-1133">Transmembrane helix</keyword>
<gene>
    <name evidence="2" type="ORF">OB236_38555</name>
</gene>
<keyword evidence="3" id="KW-1185">Reference proteome</keyword>
<feature type="transmembrane region" description="Helical" evidence="1">
    <location>
        <begin position="104"/>
        <end position="121"/>
    </location>
</feature>
<name>A0ABT2UTS9_9BACL</name>
<accession>A0ABT2UTS9</accession>
<keyword evidence="1" id="KW-0472">Membrane</keyword>
<feature type="transmembrane region" description="Helical" evidence="1">
    <location>
        <begin position="56"/>
        <end position="75"/>
    </location>
</feature>
<dbReference type="EMBL" id="JAOQIO010000124">
    <property type="protein sequence ID" value="MCU6798044.1"/>
    <property type="molecule type" value="Genomic_DNA"/>
</dbReference>
<dbReference type="PANTHER" id="PTHR38446">
    <property type="entry name" value="BLL0914 PROTEIN"/>
    <property type="match status" value="1"/>
</dbReference>
<feature type="transmembrane region" description="Helical" evidence="1">
    <location>
        <begin position="81"/>
        <end position="97"/>
    </location>
</feature>
<feature type="transmembrane region" description="Helical" evidence="1">
    <location>
        <begin position="6"/>
        <end position="24"/>
    </location>
</feature>
<protein>
    <submittedName>
        <fullName evidence="2">DUF1304 domain-containing protein</fullName>
    </submittedName>
</protein>
<dbReference type="Pfam" id="PF06993">
    <property type="entry name" value="DUF1304"/>
    <property type="match status" value="1"/>
</dbReference>
<evidence type="ECO:0000313" key="2">
    <source>
        <dbReference type="EMBL" id="MCU6798044.1"/>
    </source>
</evidence>
<sequence length="122" mass="13322">MTVIIFAKILVALVAIEHLYILYLEMFMWTKPKGLKAFGMTPAVAEASKSLAANQGLYNGFLAAGLIWSLFHPHAEVAKELQIFFLLCVIVAAIFGGMTAKKSILLVQGLPALVALLFVWLT</sequence>
<proteinExistence type="predicted"/>
<reference evidence="2 3" key="1">
    <citation type="submission" date="2022-09" db="EMBL/GenBank/DDBJ databases">
        <authorList>
            <person name="Han X.L."/>
            <person name="Wang Q."/>
            <person name="Lu T."/>
        </authorList>
    </citation>
    <scope>NUCLEOTIDE SEQUENCE [LARGE SCALE GENOMIC DNA]</scope>
    <source>
        <strain evidence="2 3">WQ 127069</strain>
    </source>
</reference>
<evidence type="ECO:0000256" key="1">
    <source>
        <dbReference type="SAM" id="Phobius"/>
    </source>
</evidence>
<organism evidence="2 3">
    <name type="scientific">Paenibacillus baimaensis</name>
    <dbReference type="NCBI Taxonomy" id="2982185"/>
    <lineage>
        <taxon>Bacteria</taxon>
        <taxon>Bacillati</taxon>
        <taxon>Bacillota</taxon>
        <taxon>Bacilli</taxon>
        <taxon>Bacillales</taxon>
        <taxon>Paenibacillaceae</taxon>
        <taxon>Paenibacillus</taxon>
    </lineage>
</organism>
<evidence type="ECO:0000313" key="3">
    <source>
        <dbReference type="Proteomes" id="UP001652445"/>
    </source>
</evidence>
<dbReference type="PANTHER" id="PTHR38446:SF1">
    <property type="entry name" value="BLL0914 PROTEIN"/>
    <property type="match status" value="1"/>
</dbReference>